<dbReference type="InterPro" id="IPR027417">
    <property type="entry name" value="P-loop_NTPase"/>
</dbReference>
<comment type="similarity">
    <text evidence="1">Belongs to the ABC transporter superfamily.</text>
</comment>
<keyword evidence="4 6" id="KW-0067">ATP-binding</keyword>
<protein>
    <submittedName>
        <fullName evidence="6">ABC transporter ATP-binding protein</fullName>
    </submittedName>
</protein>
<comment type="caution">
    <text evidence="6">The sequence shown here is derived from an EMBL/GenBank/DDBJ whole genome shotgun (WGS) entry which is preliminary data.</text>
</comment>
<dbReference type="SUPFAM" id="SSF52540">
    <property type="entry name" value="P-loop containing nucleoside triphosphate hydrolases"/>
    <property type="match status" value="1"/>
</dbReference>
<keyword evidence="2" id="KW-0813">Transport</keyword>
<organism evidence="6 7">
    <name type="scientific">Halogeometricum borinquense</name>
    <dbReference type="NCBI Taxonomy" id="60847"/>
    <lineage>
        <taxon>Archaea</taxon>
        <taxon>Methanobacteriati</taxon>
        <taxon>Methanobacteriota</taxon>
        <taxon>Stenosarchaea group</taxon>
        <taxon>Halobacteria</taxon>
        <taxon>Halobacteriales</taxon>
        <taxon>Haloferacaceae</taxon>
        <taxon>Halogeometricum</taxon>
    </lineage>
</organism>
<dbReference type="GO" id="GO:0016887">
    <property type="term" value="F:ATP hydrolysis activity"/>
    <property type="evidence" value="ECO:0007669"/>
    <property type="project" value="InterPro"/>
</dbReference>
<evidence type="ECO:0000313" key="7">
    <source>
        <dbReference type="Proteomes" id="UP000294028"/>
    </source>
</evidence>
<dbReference type="Proteomes" id="UP000294028">
    <property type="component" value="Unassembled WGS sequence"/>
</dbReference>
<accession>A0A482T7C3</accession>
<dbReference type="GO" id="GO:0005524">
    <property type="term" value="F:ATP binding"/>
    <property type="evidence" value="ECO:0007669"/>
    <property type="project" value="UniProtKB-KW"/>
</dbReference>
<dbReference type="GeneID" id="9988937"/>
<dbReference type="SMART" id="SM00382">
    <property type="entry name" value="AAA"/>
    <property type="match status" value="1"/>
</dbReference>
<reference evidence="6 7" key="1">
    <citation type="submission" date="2018-12" db="EMBL/GenBank/DDBJ databases">
        <title>Genome analysis provides insights into bioremediation potentialities of Halogeometricum borinquense strain N11.</title>
        <authorList>
            <person name="Najjari A."/>
            <person name="Youssef N."/>
            <person name="Fhoula I."/>
            <person name="Ben Dhia O."/>
            <person name="Mahjoubi M."/>
            <person name="Ouzari H.I."/>
            <person name="Cherif A."/>
        </authorList>
    </citation>
    <scope>NUCLEOTIDE SEQUENCE [LARGE SCALE GENOMIC DNA]</scope>
    <source>
        <strain evidence="6 7">N11</strain>
    </source>
</reference>
<dbReference type="PROSITE" id="PS50893">
    <property type="entry name" value="ABC_TRANSPORTER_2"/>
    <property type="match status" value="1"/>
</dbReference>
<keyword evidence="3" id="KW-0547">Nucleotide-binding</keyword>
<dbReference type="PROSITE" id="PS00211">
    <property type="entry name" value="ABC_TRANSPORTER_1"/>
    <property type="match status" value="1"/>
</dbReference>
<dbReference type="PANTHER" id="PTHR43335:SF2">
    <property type="entry name" value="ABC TRANSPORTER, ATP-BINDING PROTEIN"/>
    <property type="match status" value="1"/>
</dbReference>
<dbReference type="CDD" id="cd03264">
    <property type="entry name" value="ABC_drug_resistance_like"/>
    <property type="match status" value="1"/>
</dbReference>
<name>A0A482T7C3_9EURY</name>
<evidence type="ECO:0000256" key="1">
    <source>
        <dbReference type="ARBA" id="ARBA00005417"/>
    </source>
</evidence>
<gene>
    <name evidence="6" type="ORF">ELS19_18565</name>
</gene>
<evidence type="ECO:0000313" key="6">
    <source>
        <dbReference type="EMBL" id="RYJ08515.1"/>
    </source>
</evidence>
<proteinExistence type="inferred from homology"/>
<evidence type="ECO:0000256" key="3">
    <source>
        <dbReference type="ARBA" id="ARBA00022741"/>
    </source>
</evidence>
<dbReference type="EMBL" id="RZHH01000003">
    <property type="protein sequence ID" value="RYJ08515.1"/>
    <property type="molecule type" value="Genomic_DNA"/>
</dbReference>
<evidence type="ECO:0000256" key="2">
    <source>
        <dbReference type="ARBA" id="ARBA00022448"/>
    </source>
</evidence>
<dbReference type="OMA" id="LAFCARM"/>
<dbReference type="InterPro" id="IPR003439">
    <property type="entry name" value="ABC_transporter-like_ATP-bd"/>
</dbReference>
<dbReference type="InterPro" id="IPR003593">
    <property type="entry name" value="AAA+_ATPase"/>
</dbReference>
<evidence type="ECO:0000259" key="5">
    <source>
        <dbReference type="PROSITE" id="PS50893"/>
    </source>
</evidence>
<dbReference type="Pfam" id="PF00005">
    <property type="entry name" value="ABC_tran"/>
    <property type="match status" value="1"/>
</dbReference>
<dbReference type="PANTHER" id="PTHR43335">
    <property type="entry name" value="ABC TRANSPORTER, ATP-BINDING PROTEIN"/>
    <property type="match status" value="1"/>
</dbReference>
<evidence type="ECO:0000256" key="4">
    <source>
        <dbReference type="ARBA" id="ARBA00022840"/>
    </source>
</evidence>
<dbReference type="RefSeq" id="WP_006056105.1">
    <property type="nucleotide sequence ID" value="NZ_RZHH01000003.1"/>
</dbReference>
<dbReference type="Gene3D" id="3.40.50.300">
    <property type="entry name" value="P-loop containing nucleotide triphosphate hydrolases"/>
    <property type="match status" value="1"/>
</dbReference>
<feature type="domain" description="ABC transporter" evidence="5">
    <location>
        <begin position="3"/>
        <end position="232"/>
    </location>
</feature>
<dbReference type="InterPro" id="IPR017871">
    <property type="entry name" value="ABC_transporter-like_CS"/>
</dbReference>
<sequence>MSLSIQNLGKRYTEDVWGVRNIDLELDTGVHGLLGPNGAGKSSLMRMITTVMEPTKGSIRWNGTDVLDSPGTIRSVLGYLPQDFGVYPDLTLEEFLEYVGALRSVDSKTVAARIDELIALTNLEQARDRKLKTFSGGMRQRAGIAQALLNDPGLLVVDEPTVGLDPEERVRFRNIISDLSSDRVVILSTHIVPDIEATANTIALLDDGELLTHTDPESLIKTVKGKVYTYTTDQSNLDKIRSDQIISGTVSRSDGIELRVIAEEPPHENARVVPPTLEDAYLWRVGPQVAR</sequence>
<dbReference type="AlphaFoldDB" id="A0A482T7C3"/>